<dbReference type="Proteomes" id="UP000560658">
    <property type="component" value="Unassembled WGS sequence"/>
</dbReference>
<dbReference type="GO" id="GO:0051536">
    <property type="term" value="F:iron-sulfur cluster binding"/>
    <property type="evidence" value="ECO:0007669"/>
    <property type="project" value="UniProtKB-KW"/>
</dbReference>
<reference evidence="5" key="1">
    <citation type="submission" date="2020-08" db="EMBL/GenBank/DDBJ databases">
        <title>Genomic Encyclopedia of Type Strains, Phase IV (KMG-IV): sequencing the most valuable type-strain genomes for metagenomic binning, comparative biology and taxonomic classification.</title>
        <authorList>
            <person name="Goeker M."/>
        </authorList>
    </citation>
    <scope>NUCLEOTIDE SEQUENCE [LARGE SCALE GENOMIC DNA]</scope>
    <source>
        <strain evidence="5">DSM 105720</strain>
    </source>
</reference>
<sequence length="266" mass="29752">MSKLTEIAAKLLQENEVALVIGYEEGSHGPRPFFCKKAEDASRLLLDERCLNNLAVYLTKPALLGSGKVALIANLSSLRSVLQLSAENQLQEDRFVVLTADSQGEVVRFGGFAEIETYLANFPLNVREEDRKLLEELKAMPRENRWNFWINEMGKCIKCYACRAACPLCYCTRCIVEVNCPQWIQPWSTPLSNMEWQINRVMHMAGRCAGCGACKEACPVGIPIHLMTQSIMGDIHKEFGLAPGSVSKTGNVLSTFKVEDKENFIK</sequence>
<evidence type="ECO:0000256" key="3">
    <source>
        <dbReference type="ARBA" id="ARBA00023014"/>
    </source>
</evidence>
<feature type="domain" description="4Fe-4S ferredoxin-type" evidence="4">
    <location>
        <begin position="146"/>
        <end position="167"/>
    </location>
</feature>
<evidence type="ECO:0000259" key="4">
    <source>
        <dbReference type="PROSITE" id="PS51379"/>
    </source>
</evidence>
<dbReference type="InterPro" id="IPR017896">
    <property type="entry name" value="4Fe4S_Fe-S-bd"/>
</dbReference>
<dbReference type="Gene3D" id="3.30.70.3270">
    <property type="match status" value="1"/>
</dbReference>
<keyword evidence="2" id="KW-0408">Iron</keyword>
<dbReference type="AlphaFoldDB" id="A0A840D5C9"/>
<keyword evidence="3" id="KW-0411">Iron-sulfur</keyword>
<evidence type="ECO:0000313" key="5">
    <source>
        <dbReference type="EMBL" id="MBB4043573.1"/>
    </source>
</evidence>
<keyword evidence="1" id="KW-0479">Metal-binding</keyword>
<evidence type="ECO:0000256" key="2">
    <source>
        <dbReference type="ARBA" id="ARBA00023004"/>
    </source>
</evidence>
<dbReference type="InterPro" id="IPR017900">
    <property type="entry name" value="4Fe4S_Fe_S_CS"/>
</dbReference>
<protein>
    <submittedName>
        <fullName evidence="5">Ferredoxin</fullName>
    </submittedName>
</protein>
<gene>
    <name evidence="5" type="ORF">GGR06_001355</name>
</gene>
<dbReference type="PROSITE" id="PS00198">
    <property type="entry name" value="4FE4S_FER_1"/>
    <property type="match status" value="1"/>
</dbReference>
<feature type="domain" description="4Fe-4S ferredoxin-type" evidence="4">
    <location>
        <begin position="199"/>
        <end position="229"/>
    </location>
</feature>
<name>A0A840D5C9_9BACE</name>
<dbReference type="PROSITE" id="PS51379">
    <property type="entry name" value="4FE4S_FER_2"/>
    <property type="match status" value="2"/>
</dbReference>
<proteinExistence type="predicted"/>
<organism evidence="5 6">
    <name type="scientific">Bacteroides reticulotermitis</name>
    <dbReference type="NCBI Taxonomy" id="1133319"/>
    <lineage>
        <taxon>Bacteria</taxon>
        <taxon>Pseudomonadati</taxon>
        <taxon>Bacteroidota</taxon>
        <taxon>Bacteroidia</taxon>
        <taxon>Bacteroidales</taxon>
        <taxon>Bacteroidaceae</taxon>
        <taxon>Bacteroides</taxon>
    </lineage>
</organism>
<dbReference type="SUPFAM" id="SSF46548">
    <property type="entry name" value="alpha-helical ferredoxin"/>
    <property type="match status" value="1"/>
</dbReference>
<comment type="caution">
    <text evidence="5">The sequence shown here is derived from an EMBL/GenBank/DDBJ whole genome shotgun (WGS) entry which is preliminary data.</text>
</comment>
<accession>A0A840D5C9</accession>
<dbReference type="EMBL" id="JACIER010000004">
    <property type="protein sequence ID" value="MBB4043573.1"/>
    <property type="molecule type" value="Genomic_DNA"/>
</dbReference>
<dbReference type="GO" id="GO:0046872">
    <property type="term" value="F:metal ion binding"/>
    <property type="evidence" value="ECO:0007669"/>
    <property type="project" value="UniProtKB-KW"/>
</dbReference>
<dbReference type="RefSeq" id="WP_044161929.1">
    <property type="nucleotide sequence ID" value="NZ_JACIER010000004.1"/>
</dbReference>
<keyword evidence="6" id="KW-1185">Reference proteome</keyword>
<evidence type="ECO:0000313" key="6">
    <source>
        <dbReference type="Proteomes" id="UP000560658"/>
    </source>
</evidence>
<evidence type="ECO:0000256" key="1">
    <source>
        <dbReference type="ARBA" id="ARBA00022723"/>
    </source>
</evidence>